<accession>A0A150MAD4</accession>
<organism evidence="1 2">
    <name type="scientific">Caldibacillus debilis</name>
    <dbReference type="NCBI Taxonomy" id="301148"/>
    <lineage>
        <taxon>Bacteria</taxon>
        <taxon>Bacillati</taxon>
        <taxon>Bacillota</taxon>
        <taxon>Bacilli</taxon>
        <taxon>Bacillales</taxon>
        <taxon>Bacillaceae</taxon>
        <taxon>Caldibacillus</taxon>
    </lineage>
</organism>
<evidence type="ECO:0000313" key="1">
    <source>
        <dbReference type="EMBL" id="KYD21396.1"/>
    </source>
</evidence>
<name>A0A150MAD4_9BACI</name>
<proteinExistence type="predicted"/>
<dbReference type="AlphaFoldDB" id="A0A150MAD4"/>
<dbReference type="OrthoDB" id="2828108at2"/>
<evidence type="ECO:0000313" key="2">
    <source>
        <dbReference type="Proteomes" id="UP000075683"/>
    </source>
</evidence>
<comment type="caution">
    <text evidence="1">The sequence shown here is derived from an EMBL/GenBank/DDBJ whole genome shotgun (WGS) entry which is preliminary data.</text>
</comment>
<dbReference type="RefSeq" id="WP_061568276.1">
    <property type="nucleotide sequence ID" value="NZ_LQYT01000020.1"/>
</dbReference>
<protein>
    <submittedName>
        <fullName evidence="1">Uncharacterized protein</fullName>
    </submittedName>
</protein>
<reference evidence="1 2" key="1">
    <citation type="submission" date="2016-01" db="EMBL/GenBank/DDBJ databases">
        <title>Draft Genome Sequences of Seven Thermophilic Sporeformers Isolated from Foods.</title>
        <authorList>
            <person name="Berendsen E.M."/>
            <person name="Wells-Bennik M.H."/>
            <person name="Krawcyk A.O."/>
            <person name="De Jong A."/>
            <person name="Holsappel S."/>
            <person name="Eijlander R.T."/>
            <person name="Kuipers O.P."/>
        </authorList>
    </citation>
    <scope>NUCLEOTIDE SEQUENCE [LARGE SCALE GENOMIC DNA]</scope>
    <source>
        <strain evidence="1 2">B4135</strain>
    </source>
</reference>
<dbReference type="EMBL" id="LQYT01000020">
    <property type="protein sequence ID" value="KYD21396.1"/>
    <property type="molecule type" value="Genomic_DNA"/>
</dbReference>
<sequence>MAVLSLDEIYNYSNQKLEAHFQNNDVFNEEMAILVQYFSIKIQNLLKENFTNELDEELFAAIKSQIFNGYFMATELLNHEDTAFPDEWFAQSPGMIAQQIPDILRNASNNDLEGTIIYDRFKNFMSKLIIQYERVFEPLLDIALNTAAFGAKWAFFDEAEKRGIKPYQPQHMGLLSYLDEMVFIYPDMYIFCDVLANDSEHWEIVQSKHTQLDKVGEVYVMKYLEADQEKYFLNVSLKNSLTLEEQRKIIDLMANSIFVGKGIEENQLFITACSVEDYFIVENK</sequence>
<gene>
    <name evidence="1" type="ORF">B4135_1676</name>
</gene>
<dbReference type="Proteomes" id="UP000075683">
    <property type="component" value="Unassembled WGS sequence"/>
</dbReference>